<keyword evidence="7" id="KW-0418">Kinase</keyword>
<dbReference type="GO" id="GO:0016020">
    <property type="term" value="C:membrane"/>
    <property type="evidence" value="ECO:0007669"/>
    <property type="project" value="InterPro"/>
</dbReference>
<proteinExistence type="predicted"/>
<dbReference type="OrthoDB" id="9799827at2"/>
<dbReference type="Gene3D" id="3.40.50.510">
    <property type="entry name" value="Phosphotransferase system, mannose-type IIA component"/>
    <property type="match status" value="1"/>
</dbReference>
<evidence type="ECO:0000313" key="9">
    <source>
        <dbReference type="EMBL" id="RGX24391.1"/>
    </source>
</evidence>
<sequence>MKGIVLLSHGSLARGLADAATFFMGDSIEQLEYCCLRQDSSPDEFAEELKRAIEKVDTGEGAVILADLFGGTPCNQAARLLDDRIDLISGMNFPVLLELLTARMAGEIDVAALVESARSGISDVKVILNAQAYDETEE</sequence>
<dbReference type="SUPFAM" id="SSF53062">
    <property type="entry name" value="PTS system fructose IIA component-like"/>
    <property type="match status" value="1"/>
</dbReference>
<evidence type="ECO:0000256" key="6">
    <source>
        <dbReference type="ARBA" id="ARBA00022683"/>
    </source>
</evidence>
<evidence type="ECO:0000259" key="8">
    <source>
        <dbReference type="PROSITE" id="PS51096"/>
    </source>
</evidence>
<dbReference type="CDD" id="cd00006">
    <property type="entry name" value="PTS_IIA_man"/>
    <property type="match status" value="1"/>
</dbReference>
<keyword evidence="4 9" id="KW-0762">Sugar transport</keyword>
<reference evidence="9 10" key="1">
    <citation type="submission" date="2018-08" db="EMBL/GenBank/DDBJ databases">
        <title>A genome reference for cultivated species of the human gut microbiota.</title>
        <authorList>
            <person name="Zou Y."/>
            <person name="Xue W."/>
            <person name="Luo G."/>
        </authorList>
    </citation>
    <scope>NUCLEOTIDE SEQUENCE [LARGE SCALE GENOMIC DNA]</scope>
    <source>
        <strain evidence="9 10">AF04-15</strain>
    </source>
</reference>
<evidence type="ECO:0000256" key="7">
    <source>
        <dbReference type="ARBA" id="ARBA00022777"/>
    </source>
</evidence>
<protein>
    <submittedName>
        <fullName evidence="9">PTS sugar transporter subunit IIA</fullName>
    </submittedName>
</protein>
<organism evidence="9 10">
    <name type="scientific">Enterocloster asparagiformis</name>
    <dbReference type="NCBI Taxonomy" id="333367"/>
    <lineage>
        <taxon>Bacteria</taxon>
        <taxon>Bacillati</taxon>
        <taxon>Bacillota</taxon>
        <taxon>Clostridia</taxon>
        <taxon>Lachnospirales</taxon>
        <taxon>Lachnospiraceae</taxon>
        <taxon>Enterocloster</taxon>
    </lineage>
</organism>
<evidence type="ECO:0000313" key="10">
    <source>
        <dbReference type="Proteomes" id="UP000283880"/>
    </source>
</evidence>
<dbReference type="InterPro" id="IPR004701">
    <property type="entry name" value="PTS_EIIA_man-typ"/>
</dbReference>
<keyword evidence="5" id="KW-0808">Transferase</keyword>
<dbReference type="GO" id="GO:0005737">
    <property type="term" value="C:cytoplasm"/>
    <property type="evidence" value="ECO:0007669"/>
    <property type="project" value="UniProtKB-SubCell"/>
</dbReference>
<dbReference type="InterPro" id="IPR033887">
    <property type="entry name" value="PTS_IIA_man"/>
</dbReference>
<evidence type="ECO:0000256" key="1">
    <source>
        <dbReference type="ARBA" id="ARBA00004496"/>
    </source>
</evidence>
<dbReference type="GO" id="GO:0016301">
    <property type="term" value="F:kinase activity"/>
    <property type="evidence" value="ECO:0007669"/>
    <property type="project" value="UniProtKB-KW"/>
</dbReference>
<name>A0A413F901_9FIRM</name>
<keyword evidence="3" id="KW-0963">Cytoplasm</keyword>
<accession>A0A413F901</accession>
<evidence type="ECO:0000256" key="4">
    <source>
        <dbReference type="ARBA" id="ARBA00022597"/>
    </source>
</evidence>
<dbReference type="PROSITE" id="PS51096">
    <property type="entry name" value="PTS_EIIA_TYPE_4"/>
    <property type="match status" value="1"/>
</dbReference>
<gene>
    <name evidence="9" type="ORF">DWV29_23270</name>
</gene>
<dbReference type="Pfam" id="PF03610">
    <property type="entry name" value="EIIA-man"/>
    <property type="match status" value="1"/>
</dbReference>
<evidence type="ECO:0000256" key="2">
    <source>
        <dbReference type="ARBA" id="ARBA00022448"/>
    </source>
</evidence>
<dbReference type="PANTHER" id="PTHR33799:SF1">
    <property type="entry name" value="PTS SYSTEM MANNOSE-SPECIFIC EIIAB COMPONENT-RELATED"/>
    <property type="match status" value="1"/>
</dbReference>
<dbReference type="RefSeq" id="WP_007716830.1">
    <property type="nucleotide sequence ID" value="NZ_JAWRJJ010000374.1"/>
</dbReference>
<evidence type="ECO:0000256" key="5">
    <source>
        <dbReference type="ARBA" id="ARBA00022679"/>
    </source>
</evidence>
<feature type="domain" description="PTS EIIA type-4" evidence="8">
    <location>
        <begin position="1"/>
        <end position="138"/>
    </location>
</feature>
<dbReference type="InterPro" id="IPR036662">
    <property type="entry name" value="PTS_EIIA_man-typ_sf"/>
</dbReference>
<dbReference type="PANTHER" id="PTHR33799">
    <property type="entry name" value="PTS PERMEASE-RELATED-RELATED"/>
    <property type="match status" value="1"/>
</dbReference>
<dbReference type="Proteomes" id="UP000283880">
    <property type="component" value="Unassembled WGS sequence"/>
</dbReference>
<evidence type="ECO:0000256" key="3">
    <source>
        <dbReference type="ARBA" id="ARBA00022490"/>
    </source>
</evidence>
<dbReference type="AlphaFoldDB" id="A0A413F901"/>
<dbReference type="EMBL" id="QSBM01000022">
    <property type="protein sequence ID" value="RGX24391.1"/>
    <property type="molecule type" value="Genomic_DNA"/>
</dbReference>
<dbReference type="InterPro" id="IPR051471">
    <property type="entry name" value="Bacterial_PTS_sugar_comp"/>
</dbReference>
<keyword evidence="6" id="KW-0598">Phosphotransferase system</keyword>
<dbReference type="GO" id="GO:0009401">
    <property type="term" value="P:phosphoenolpyruvate-dependent sugar phosphotransferase system"/>
    <property type="evidence" value="ECO:0007669"/>
    <property type="project" value="UniProtKB-KW"/>
</dbReference>
<comment type="caution">
    <text evidence="9">The sequence shown here is derived from an EMBL/GenBank/DDBJ whole genome shotgun (WGS) entry which is preliminary data.</text>
</comment>
<comment type="subcellular location">
    <subcellularLocation>
        <location evidence="1">Cytoplasm</location>
    </subcellularLocation>
</comment>
<keyword evidence="2" id="KW-0813">Transport</keyword>